<dbReference type="Gene3D" id="3.10.10.10">
    <property type="entry name" value="HIV Type 1 Reverse Transcriptase, subunit A, domain 1"/>
    <property type="match status" value="1"/>
</dbReference>
<dbReference type="Gene3D" id="2.40.70.10">
    <property type="entry name" value="Acid Proteases"/>
    <property type="match status" value="1"/>
</dbReference>
<keyword evidence="4" id="KW-0378">Hydrolase</keyword>
<dbReference type="InterPro" id="IPR000477">
    <property type="entry name" value="RT_dom"/>
</dbReference>
<dbReference type="SUPFAM" id="SSF53098">
    <property type="entry name" value="Ribonuclease H-like"/>
    <property type="match status" value="2"/>
</dbReference>
<reference evidence="8" key="1">
    <citation type="submission" date="2018-02" db="EMBL/GenBank/DDBJ databases">
        <authorList>
            <person name="Cohen D.B."/>
            <person name="Kent A.D."/>
        </authorList>
    </citation>
    <scope>NUCLEOTIDE SEQUENCE</scope>
</reference>
<protein>
    <recommendedName>
        <fullName evidence="7">Integrase catalytic domain-containing protein</fullName>
    </recommendedName>
</protein>
<dbReference type="PANTHER" id="PTHR37984:SF5">
    <property type="entry name" value="PROTEIN NYNRIN-LIKE"/>
    <property type="match status" value="1"/>
</dbReference>
<dbReference type="GO" id="GO:0015074">
    <property type="term" value="P:DNA integration"/>
    <property type="evidence" value="ECO:0007669"/>
    <property type="project" value="InterPro"/>
</dbReference>
<organism evidence="8">
    <name type="scientific">Fagus sylvatica</name>
    <name type="common">Beechnut</name>
    <dbReference type="NCBI Taxonomy" id="28930"/>
    <lineage>
        <taxon>Eukaryota</taxon>
        <taxon>Viridiplantae</taxon>
        <taxon>Streptophyta</taxon>
        <taxon>Embryophyta</taxon>
        <taxon>Tracheophyta</taxon>
        <taxon>Spermatophyta</taxon>
        <taxon>Magnoliopsida</taxon>
        <taxon>eudicotyledons</taxon>
        <taxon>Gunneridae</taxon>
        <taxon>Pentapetalae</taxon>
        <taxon>rosids</taxon>
        <taxon>fabids</taxon>
        <taxon>Fagales</taxon>
        <taxon>Fagaceae</taxon>
        <taxon>Fagus</taxon>
    </lineage>
</organism>
<evidence type="ECO:0000256" key="1">
    <source>
        <dbReference type="ARBA" id="ARBA00022679"/>
    </source>
</evidence>
<proteinExistence type="predicted"/>
<dbReference type="InterPro" id="IPR012337">
    <property type="entry name" value="RNaseH-like_sf"/>
</dbReference>
<feature type="domain" description="Integrase catalytic" evidence="7">
    <location>
        <begin position="1292"/>
        <end position="1463"/>
    </location>
</feature>
<name>A0A2N9J0Z9_FAGSY</name>
<evidence type="ECO:0000256" key="6">
    <source>
        <dbReference type="SAM" id="MobiDB-lite"/>
    </source>
</evidence>
<feature type="compositionally biased region" description="Basic and acidic residues" evidence="6">
    <location>
        <begin position="24"/>
        <end position="50"/>
    </location>
</feature>
<dbReference type="InterPro" id="IPR043502">
    <property type="entry name" value="DNA/RNA_pol_sf"/>
</dbReference>
<keyword evidence="3" id="KW-0540">Nuclease</keyword>
<dbReference type="SUPFAM" id="SSF50630">
    <property type="entry name" value="Acid proteases"/>
    <property type="match status" value="1"/>
</dbReference>
<feature type="region of interest" description="Disordered" evidence="6">
    <location>
        <begin position="220"/>
        <end position="252"/>
    </location>
</feature>
<dbReference type="Pfam" id="PF00665">
    <property type="entry name" value="rve"/>
    <property type="match status" value="1"/>
</dbReference>
<dbReference type="GO" id="GO:0006310">
    <property type="term" value="P:DNA recombination"/>
    <property type="evidence" value="ECO:0007669"/>
    <property type="project" value="UniProtKB-KW"/>
</dbReference>
<dbReference type="GO" id="GO:0004523">
    <property type="term" value="F:RNA-DNA hybrid ribonuclease activity"/>
    <property type="evidence" value="ECO:0007669"/>
    <property type="project" value="InterPro"/>
</dbReference>
<dbReference type="InterPro" id="IPR036397">
    <property type="entry name" value="RNaseH_sf"/>
</dbReference>
<evidence type="ECO:0000256" key="5">
    <source>
        <dbReference type="ARBA" id="ARBA00023172"/>
    </source>
</evidence>
<dbReference type="Gene3D" id="3.30.420.10">
    <property type="entry name" value="Ribonuclease H-like superfamily/Ribonuclease H"/>
    <property type="match status" value="2"/>
</dbReference>
<dbReference type="PANTHER" id="PTHR37984">
    <property type="entry name" value="PROTEIN CBG26694"/>
    <property type="match status" value="1"/>
</dbReference>
<accession>A0A2N9J0Z9</accession>
<dbReference type="GO" id="GO:0016779">
    <property type="term" value="F:nucleotidyltransferase activity"/>
    <property type="evidence" value="ECO:0007669"/>
    <property type="project" value="UniProtKB-KW"/>
</dbReference>
<dbReference type="CDD" id="cd01647">
    <property type="entry name" value="RT_LTR"/>
    <property type="match status" value="1"/>
</dbReference>
<dbReference type="CDD" id="cd00303">
    <property type="entry name" value="retropepsin_like"/>
    <property type="match status" value="1"/>
</dbReference>
<dbReference type="InterPro" id="IPR043128">
    <property type="entry name" value="Rev_trsase/Diguanyl_cyclase"/>
</dbReference>
<feature type="compositionally biased region" description="Basic and acidic residues" evidence="6">
    <location>
        <begin position="221"/>
        <end position="231"/>
    </location>
</feature>
<keyword evidence="2" id="KW-0548">Nucleotidyltransferase</keyword>
<dbReference type="Gene3D" id="3.30.70.270">
    <property type="match status" value="2"/>
</dbReference>
<sequence length="1601" mass="180983">MEGGNIPEGNPGGQPPLTLLKESNNNRETHGGDGRNHEERDHHDERDSNNKNDTPFVTMSDVADLLKQERERPPKDPRHFVRKPSYPKELLKELYPEKYDTPNFALFDGQKGSAVEHIRSIKVWEDMVESFCSKYFHVEEKVTLLNLHSTKQLPGEDLLKYIHRFRDISLDCHVKYEESELVEVCIDNMLPEFRAHLENLDISQFALLLQRARKTALSVKPHSEKLREKKSQHQALTVSTAAAPSRNKRKRPVEKFFEEPPPLLFTVEEMMVIFDKWAKDEVIKLPQISKPPTEEEKRDPKFCRYHRYVHHPIVDCRSLRCELNRKIQDDTLQLSQEQQRVHKNPFPNHRKGQGKAVVSVIIQGSTSDMEVDESAAADTTLALATVRTLQKSPKFKSLFNKLGLGPEARNAATKAIIAIAANSGATYFTAEAYASRAFLETTNAVTFTDKDMEVQYPDHQRPLYVSAVIKDVQVRRVLVDTGSCLNLISLSTLKAANIPQKKIQGAPIEVTSFGGAAEYTIGHIQLVLKVGPIVALTRFHVVNSEVPYHVLLGRPWLHKHKLNSSTYHQCVKGRLNGKPIRIAANPSPFHQTEAHFIEAALYDELSAEEPSIIKPSGTPLPDWEDIKDDLDVDLRELLERKKKRKERAAEDRNAPQYLEVINLSHDPGIDKPVSIGMSLSAVERTCLIDLLREYEDVFAWKYNEMPRIDSGLVAHSLNVEPGMKPVVQPMRTFHTEVEAQITQEVKKLLTAGFIKPIQHPRWLSNIVPMKKKNGQIRCCVDFYNLNKACPKDEFPLPNMDLLIDFATGNAMFSSMDGFSGYNQIRMSLKDAEKTAFRTPIGNFYYTVMPFGLKNAGTTYQKTMTAMFHHMIHQEIEDYVDDIVVKSKRREYHLRVLRKVFERCRLYKLKMNPFKCAFGVSAGKFLGFLVHNRGIDVDPAKASAIATMKPPTSHKELKSFLGRLSYIRRFIPGLAATIMTKLPTVCAPTARKPLRLYLASNSQAIGALVAQEDDRAIKSQAIADLLAQFPGEDSSKISQEVPGDIGEALLVGLADSMWTLRFDGSSTSVSSGAGIVLIREDGETIAKSFKLDSSCSNNVSEYEAYITGLAIAHEMGVKHLKVIGDSNLIICQTKGEFSLKEPSLAPYRALAQRLEEKFSTFEVTHALRSENRYEDTLAALGSQVAFEGPTADVTINKRSVPITHLLKEEYEEQDPDQEDWRTPLKSKLMSPEGVADLKVLKDFVLISGDLYHKLPRGILARCKDTADFVRACNTCQMQVNLIHTHPTNLQNMATPWPFHTWGLDLIGPINPPSGRYIWILAATEYFTKCVEAIPLRKATGAAVANFIREHIITRFGIPHKIISDNGTPFVNKDVREVLEHYRVKHRRSTPYYPQGNGQAKATNRMLLRILSKMVFYYGKGWSSYLADMLWAFRGSPKIVTGFTQFSLVYATDVISPPELLVPSPRILQGMELEADIEICAEARVADLESLDESRELALDRNLRYHQKLANAYGKTVQTRVFSLGQMVLKTTDHVRRGLPSPSKFAPNWEVPYVILEAHDSGYHRLSKADRDRLGRSNQWKMVEALLLIRYIIASKPFVSFLP</sequence>
<dbReference type="PROSITE" id="PS50994">
    <property type="entry name" value="INTEGRASE"/>
    <property type="match status" value="1"/>
</dbReference>
<feature type="compositionally biased region" description="Polar residues" evidence="6">
    <location>
        <begin position="233"/>
        <end position="242"/>
    </location>
</feature>
<dbReference type="InterPro" id="IPR021109">
    <property type="entry name" value="Peptidase_aspartic_dom_sf"/>
</dbReference>
<dbReference type="InterPro" id="IPR001584">
    <property type="entry name" value="Integrase_cat-core"/>
</dbReference>
<dbReference type="SUPFAM" id="SSF56672">
    <property type="entry name" value="DNA/RNA polymerases"/>
    <property type="match status" value="1"/>
</dbReference>
<keyword evidence="1" id="KW-0808">Transferase</keyword>
<gene>
    <name evidence="8" type="ORF">FSB_LOCUS57985</name>
</gene>
<dbReference type="GO" id="GO:0003676">
    <property type="term" value="F:nucleic acid binding"/>
    <property type="evidence" value="ECO:0007669"/>
    <property type="project" value="InterPro"/>
</dbReference>
<feature type="region of interest" description="Disordered" evidence="6">
    <location>
        <begin position="1"/>
        <end position="58"/>
    </location>
</feature>
<evidence type="ECO:0000313" key="8">
    <source>
        <dbReference type="EMBL" id="SPD30103.1"/>
    </source>
</evidence>
<dbReference type="InterPro" id="IPR002156">
    <property type="entry name" value="RNaseH_domain"/>
</dbReference>
<keyword evidence="5" id="KW-0233">DNA recombination</keyword>
<keyword evidence="4" id="KW-0255">Endonuclease</keyword>
<evidence type="ECO:0000256" key="3">
    <source>
        <dbReference type="ARBA" id="ARBA00022722"/>
    </source>
</evidence>
<dbReference type="InterPro" id="IPR050951">
    <property type="entry name" value="Retrovirus_Pol_polyprotein"/>
</dbReference>
<dbReference type="Pfam" id="PF00078">
    <property type="entry name" value="RVT_1"/>
    <property type="match status" value="1"/>
</dbReference>
<dbReference type="Pfam" id="PF13456">
    <property type="entry name" value="RVT_3"/>
    <property type="match status" value="1"/>
</dbReference>
<dbReference type="EMBL" id="OIVN01006302">
    <property type="protein sequence ID" value="SPD30103.1"/>
    <property type="molecule type" value="Genomic_DNA"/>
</dbReference>
<evidence type="ECO:0000259" key="7">
    <source>
        <dbReference type="PROSITE" id="PS50994"/>
    </source>
</evidence>
<dbReference type="CDD" id="cd09279">
    <property type="entry name" value="RNase_HI_like"/>
    <property type="match status" value="1"/>
</dbReference>
<evidence type="ECO:0000256" key="4">
    <source>
        <dbReference type="ARBA" id="ARBA00022759"/>
    </source>
</evidence>
<evidence type="ECO:0000256" key="2">
    <source>
        <dbReference type="ARBA" id="ARBA00022695"/>
    </source>
</evidence>